<gene>
    <name evidence="5" type="ORF">HYPSUDRAFT_955745</name>
</gene>
<dbReference type="SUPFAM" id="SSF51735">
    <property type="entry name" value="NAD(P)-binding Rossmann-fold domains"/>
    <property type="match status" value="1"/>
</dbReference>
<evidence type="ECO:0000313" key="5">
    <source>
        <dbReference type="EMBL" id="KJA18384.1"/>
    </source>
</evidence>
<dbReference type="GO" id="GO:0016491">
    <property type="term" value="F:oxidoreductase activity"/>
    <property type="evidence" value="ECO:0007669"/>
    <property type="project" value="UniProtKB-KW"/>
</dbReference>
<evidence type="ECO:0000256" key="4">
    <source>
        <dbReference type="RuleBase" id="RU000363"/>
    </source>
</evidence>
<dbReference type="InterPro" id="IPR051911">
    <property type="entry name" value="SDR_oxidoreductase"/>
</dbReference>
<keyword evidence="2" id="KW-0521">NADP</keyword>
<dbReference type="PRINTS" id="PR00080">
    <property type="entry name" value="SDRFAMILY"/>
</dbReference>
<dbReference type="OMA" id="QFRAFIT"/>
<dbReference type="Pfam" id="PF00106">
    <property type="entry name" value="adh_short"/>
    <property type="match status" value="1"/>
</dbReference>
<dbReference type="EMBL" id="KN817589">
    <property type="protein sequence ID" value="KJA18384.1"/>
    <property type="molecule type" value="Genomic_DNA"/>
</dbReference>
<dbReference type="PROSITE" id="PS00061">
    <property type="entry name" value="ADH_SHORT"/>
    <property type="match status" value="1"/>
</dbReference>
<comment type="similarity">
    <text evidence="1 4">Belongs to the short-chain dehydrogenases/reductases (SDR) family.</text>
</comment>
<dbReference type="PANTHER" id="PTHR43976">
    <property type="entry name" value="SHORT CHAIN DEHYDROGENASE"/>
    <property type="match status" value="1"/>
</dbReference>
<dbReference type="PRINTS" id="PR00081">
    <property type="entry name" value="GDHRDH"/>
</dbReference>
<evidence type="ECO:0008006" key="7">
    <source>
        <dbReference type="Google" id="ProtNLM"/>
    </source>
</evidence>
<keyword evidence="3" id="KW-0560">Oxidoreductase</keyword>
<dbReference type="OrthoDB" id="1274115at2759"/>
<evidence type="ECO:0000313" key="6">
    <source>
        <dbReference type="Proteomes" id="UP000054270"/>
    </source>
</evidence>
<evidence type="ECO:0000256" key="3">
    <source>
        <dbReference type="ARBA" id="ARBA00023002"/>
    </source>
</evidence>
<dbReference type="PANTHER" id="PTHR43976:SF16">
    <property type="entry name" value="SHORT-CHAIN DEHYDROGENASE_REDUCTASE FAMILY PROTEIN"/>
    <property type="match status" value="1"/>
</dbReference>
<dbReference type="InterPro" id="IPR020904">
    <property type="entry name" value="Sc_DH/Rdtase_CS"/>
</dbReference>
<dbReference type="Gene3D" id="3.40.50.720">
    <property type="entry name" value="NAD(P)-binding Rossmann-like Domain"/>
    <property type="match status" value="1"/>
</dbReference>
<accession>A0A0D2NHE0</accession>
<keyword evidence="6" id="KW-1185">Reference proteome</keyword>
<dbReference type="InterPro" id="IPR002347">
    <property type="entry name" value="SDR_fam"/>
</dbReference>
<evidence type="ECO:0000256" key="2">
    <source>
        <dbReference type="ARBA" id="ARBA00022857"/>
    </source>
</evidence>
<dbReference type="AlphaFoldDB" id="A0A0D2NHE0"/>
<sequence>MSYADRKVWFVTGASSGLGRAVVEHVLEQGDRVVATLRKPQDISDLVLKYPEEQLLVVKLDVVVPSEITAAFAKAIEKFTRVDVVYNNAGYASIGEVEGTPNDMARDMFEVNFWGSTNVAREAVRVFRDVNAPRGGRLLQVSSMVGIQPIVGLGFYSATKYAMEAISQALSSELHPSWNIKVTLLELGGFRTRALHAQGMPVAPAHPAYTAADSPAAISRQYFAKGDALELGGDANKAAREIYKIALDEDAGLRVPLGSDALEKLASQWESIRKDAEASAKYNTDFKYVA</sequence>
<name>A0A0D2NHE0_HYPSF</name>
<reference evidence="6" key="1">
    <citation type="submission" date="2014-04" db="EMBL/GenBank/DDBJ databases">
        <title>Evolutionary Origins and Diversification of the Mycorrhizal Mutualists.</title>
        <authorList>
            <consortium name="DOE Joint Genome Institute"/>
            <consortium name="Mycorrhizal Genomics Consortium"/>
            <person name="Kohler A."/>
            <person name="Kuo A."/>
            <person name="Nagy L.G."/>
            <person name="Floudas D."/>
            <person name="Copeland A."/>
            <person name="Barry K.W."/>
            <person name="Cichocki N."/>
            <person name="Veneault-Fourrey C."/>
            <person name="LaButti K."/>
            <person name="Lindquist E.A."/>
            <person name="Lipzen A."/>
            <person name="Lundell T."/>
            <person name="Morin E."/>
            <person name="Murat C."/>
            <person name="Riley R."/>
            <person name="Ohm R."/>
            <person name="Sun H."/>
            <person name="Tunlid A."/>
            <person name="Henrissat B."/>
            <person name="Grigoriev I.V."/>
            <person name="Hibbett D.S."/>
            <person name="Martin F."/>
        </authorList>
    </citation>
    <scope>NUCLEOTIDE SEQUENCE [LARGE SCALE GENOMIC DNA]</scope>
    <source>
        <strain evidence="6">FD-334 SS-4</strain>
    </source>
</reference>
<dbReference type="STRING" id="945553.A0A0D2NHE0"/>
<dbReference type="InterPro" id="IPR036291">
    <property type="entry name" value="NAD(P)-bd_dom_sf"/>
</dbReference>
<proteinExistence type="inferred from homology"/>
<evidence type="ECO:0000256" key="1">
    <source>
        <dbReference type="ARBA" id="ARBA00006484"/>
    </source>
</evidence>
<dbReference type="Proteomes" id="UP000054270">
    <property type="component" value="Unassembled WGS sequence"/>
</dbReference>
<protein>
    <recommendedName>
        <fullName evidence="7">NAD(P)-binding protein</fullName>
    </recommendedName>
</protein>
<organism evidence="5 6">
    <name type="scientific">Hypholoma sublateritium (strain FD-334 SS-4)</name>
    <dbReference type="NCBI Taxonomy" id="945553"/>
    <lineage>
        <taxon>Eukaryota</taxon>
        <taxon>Fungi</taxon>
        <taxon>Dikarya</taxon>
        <taxon>Basidiomycota</taxon>
        <taxon>Agaricomycotina</taxon>
        <taxon>Agaricomycetes</taxon>
        <taxon>Agaricomycetidae</taxon>
        <taxon>Agaricales</taxon>
        <taxon>Agaricineae</taxon>
        <taxon>Strophariaceae</taxon>
        <taxon>Hypholoma</taxon>
    </lineage>
</organism>